<keyword evidence="1" id="KW-0812">Transmembrane</keyword>
<proteinExistence type="predicted"/>
<feature type="transmembrane region" description="Helical" evidence="1">
    <location>
        <begin position="22"/>
        <end position="39"/>
    </location>
</feature>
<evidence type="ECO:0000313" key="2">
    <source>
        <dbReference type="EMBL" id="NBI08382.1"/>
    </source>
</evidence>
<reference evidence="2 3" key="1">
    <citation type="submission" date="2018-08" db="EMBL/GenBank/DDBJ databases">
        <title>Murine metabolic-syndrome-specific gut microbial biobank.</title>
        <authorList>
            <person name="Liu C."/>
        </authorList>
    </citation>
    <scope>NUCLEOTIDE SEQUENCE [LARGE SCALE GENOMIC DNA]</scope>
    <source>
        <strain evidence="2 3">583</strain>
    </source>
</reference>
<keyword evidence="1" id="KW-0472">Membrane</keyword>
<dbReference type="Proteomes" id="UP000467132">
    <property type="component" value="Unassembled WGS sequence"/>
</dbReference>
<protein>
    <submittedName>
        <fullName evidence="2">Uncharacterized protein</fullName>
    </submittedName>
</protein>
<evidence type="ECO:0000313" key="3">
    <source>
        <dbReference type="Proteomes" id="UP000467132"/>
    </source>
</evidence>
<accession>A0A845R4P0</accession>
<comment type="caution">
    <text evidence="2">The sequence shown here is derived from an EMBL/GenBank/DDBJ whole genome shotgun (WGS) entry which is preliminary data.</text>
</comment>
<gene>
    <name evidence="2" type="ORF">D3Z33_16130</name>
</gene>
<name>A0A845R4P0_9CLOT</name>
<dbReference type="AlphaFoldDB" id="A0A845R4P0"/>
<dbReference type="RefSeq" id="WP_160198847.1">
    <property type="nucleotide sequence ID" value="NZ_QXXA01000035.1"/>
</dbReference>
<dbReference type="EMBL" id="QXXA01000035">
    <property type="protein sequence ID" value="NBI08382.1"/>
    <property type="molecule type" value="Genomic_DNA"/>
</dbReference>
<evidence type="ECO:0000256" key="1">
    <source>
        <dbReference type="SAM" id="Phobius"/>
    </source>
</evidence>
<keyword evidence="3" id="KW-1185">Reference proteome</keyword>
<sequence length="149" mass="17641">MISSLLISVNTQNNASIFNENWFNTVLGFFLSVLVYIITSYRNEKKSKKNEIKNLLIQISYNHHDFFTLIYIGAYNKEKIDYLNIRKNIKNMSFLYLLPTNLKMKFLDLYKIHNGSPEYYEENKDNIHGLLCDIVNILNKYGDETFGYK</sequence>
<organism evidence="2 3">
    <name type="scientific">Senegalia massiliensis</name>
    <dbReference type="NCBI Taxonomy" id="1720316"/>
    <lineage>
        <taxon>Bacteria</taxon>
        <taxon>Bacillati</taxon>
        <taxon>Bacillota</taxon>
        <taxon>Clostridia</taxon>
        <taxon>Eubacteriales</taxon>
        <taxon>Clostridiaceae</taxon>
        <taxon>Senegalia</taxon>
    </lineage>
</organism>
<keyword evidence="1" id="KW-1133">Transmembrane helix</keyword>